<evidence type="ECO:0000313" key="1">
    <source>
        <dbReference type="EMBL" id="MBX05780.1"/>
    </source>
</evidence>
<name>A0A2P2KJ71_RHIMU</name>
<proteinExistence type="predicted"/>
<organism evidence="1">
    <name type="scientific">Rhizophora mucronata</name>
    <name type="common">Asiatic mangrove</name>
    <dbReference type="NCBI Taxonomy" id="61149"/>
    <lineage>
        <taxon>Eukaryota</taxon>
        <taxon>Viridiplantae</taxon>
        <taxon>Streptophyta</taxon>
        <taxon>Embryophyta</taxon>
        <taxon>Tracheophyta</taxon>
        <taxon>Spermatophyta</taxon>
        <taxon>Magnoliopsida</taxon>
        <taxon>eudicotyledons</taxon>
        <taxon>Gunneridae</taxon>
        <taxon>Pentapetalae</taxon>
        <taxon>rosids</taxon>
        <taxon>fabids</taxon>
        <taxon>Malpighiales</taxon>
        <taxon>Rhizophoraceae</taxon>
        <taxon>Rhizophora</taxon>
    </lineage>
</organism>
<reference evidence="1" key="1">
    <citation type="submission" date="2018-02" db="EMBL/GenBank/DDBJ databases">
        <title>Rhizophora mucronata_Transcriptome.</title>
        <authorList>
            <person name="Meera S.P."/>
            <person name="Sreeshan A."/>
            <person name="Augustine A."/>
        </authorList>
    </citation>
    <scope>NUCLEOTIDE SEQUENCE</scope>
    <source>
        <tissue evidence="1">Leaf</tissue>
    </source>
</reference>
<protein>
    <submittedName>
        <fullName evidence="1">Uncharacterized protein</fullName>
    </submittedName>
</protein>
<dbReference type="AlphaFoldDB" id="A0A2P2KJ71"/>
<accession>A0A2P2KJ71</accession>
<dbReference type="EMBL" id="GGEC01025296">
    <property type="protein sequence ID" value="MBX05780.1"/>
    <property type="molecule type" value="Transcribed_RNA"/>
</dbReference>
<sequence>MNHMFVVSATCWNFLPKINFTAHPSSIMPSFQVGTS</sequence>